<dbReference type="PANTHER" id="PTHR43730">
    <property type="entry name" value="BETA-MANNOSIDASE"/>
    <property type="match status" value="1"/>
</dbReference>
<dbReference type="SUPFAM" id="SSF49785">
    <property type="entry name" value="Galactose-binding domain-like"/>
    <property type="match status" value="1"/>
</dbReference>
<reference evidence="4 5" key="1">
    <citation type="journal article" date="2018" name="J. Microbiol.">
        <title>Baekduia soli gen. nov., sp. nov., a novel bacterium isolated from the soil of Baekdu Mountain and proposal of a novel family name, Baekduiaceae fam. nov.</title>
        <authorList>
            <person name="An D.S."/>
            <person name="Siddiqi M.Z."/>
            <person name="Kim K.H."/>
            <person name="Yu H.S."/>
            <person name="Im W.T."/>
        </authorList>
    </citation>
    <scope>NUCLEOTIDE SEQUENCE [LARGE SCALE GENOMIC DNA]</scope>
    <source>
        <strain evidence="4 5">BR7-21</strain>
    </source>
</reference>
<dbReference type="EMBL" id="CP042430">
    <property type="protein sequence ID" value="QEC46893.1"/>
    <property type="molecule type" value="Genomic_DNA"/>
</dbReference>
<dbReference type="Gene3D" id="2.60.120.260">
    <property type="entry name" value="Galactose-binding domain-like"/>
    <property type="match status" value="1"/>
</dbReference>
<keyword evidence="5" id="KW-1185">Reference proteome</keyword>
<dbReference type="GO" id="GO:0004567">
    <property type="term" value="F:beta-mannosidase activity"/>
    <property type="evidence" value="ECO:0007669"/>
    <property type="project" value="TreeGrafter"/>
</dbReference>
<evidence type="ECO:0000259" key="3">
    <source>
        <dbReference type="Pfam" id="PF22666"/>
    </source>
</evidence>
<evidence type="ECO:0000256" key="1">
    <source>
        <dbReference type="ARBA" id="ARBA00022801"/>
    </source>
</evidence>
<dbReference type="Pfam" id="PF22666">
    <property type="entry name" value="Glyco_hydro_2_N2"/>
    <property type="match status" value="1"/>
</dbReference>
<dbReference type="SUPFAM" id="SSF51445">
    <property type="entry name" value="(Trans)glycosidases"/>
    <property type="match status" value="1"/>
</dbReference>
<keyword evidence="1 4" id="KW-0378">Hydrolase</keyword>
<dbReference type="InterPro" id="IPR017853">
    <property type="entry name" value="GH"/>
</dbReference>
<evidence type="ECO:0000313" key="5">
    <source>
        <dbReference type="Proteomes" id="UP000321805"/>
    </source>
</evidence>
<organism evidence="4 5">
    <name type="scientific">Baekduia soli</name>
    <dbReference type="NCBI Taxonomy" id="496014"/>
    <lineage>
        <taxon>Bacteria</taxon>
        <taxon>Bacillati</taxon>
        <taxon>Actinomycetota</taxon>
        <taxon>Thermoleophilia</taxon>
        <taxon>Solirubrobacterales</taxon>
        <taxon>Baekduiaceae</taxon>
        <taxon>Baekduia</taxon>
    </lineage>
</organism>
<proteinExistence type="predicted"/>
<dbReference type="SUPFAM" id="SSF49303">
    <property type="entry name" value="beta-Galactosidase/glucuronidase domain"/>
    <property type="match status" value="1"/>
</dbReference>
<dbReference type="AlphaFoldDB" id="A0A5B8U1L0"/>
<feature type="domain" description="Beta-mannosidase-like galactose-binding" evidence="3">
    <location>
        <begin position="31"/>
        <end position="149"/>
    </location>
</feature>
<dbReference type="Proteomes" id="UP000321805">
    <property type="component" value="Chromosome"/>
</dbReference>
<sequence length="787" mass="81449">MPRWPDIPGHDVRRLEGFEADGPPDDACDRTFRLRFDAEPASPGEEVVLALDGVATVFTATLNGTRVAEGSSMFVGVEADVGGLLRAGGNELVIHCRALADVLAGAPRRPRQRWRTRVVADGALRFVRTAVLGRAAGFAPGPPIVGPWRPVWLVRRRGVVVSDVALRPRLEGDDGVLEIAAHVRMAGGGAVPGPVSVVVGRPEGVHAGAPLTLEADGTLHGAVRVPSVARWWPHTHGAPALHDVALVVGAMQDTTVAGLGRTGFRDLSPGPGHDVDAEGLDLAVNDVPVFARGAVWTPVPADGLRATLQTARDAGLNLVRVPGIGVYEDDAFHDLCDELGLLVWQDFMFANLDYPIADEAFRAAVVQEAEQALARVAGRPSLAVLCGNSEVEQQAAMFGADPALGRGELFGELLPALAARAGADVPYVPSAPCGGALPMQPSRGVANYFGVGGYRRPLDDARRAGVRFASECLALANLPDGPVADGEGVMRDVGAPWDFADVRDHYLALLHDVDPAALKAADRERYLALSRTAGGEVMAAVMGEWRRAASPCAGAIVLWLRDLAPGAGWGLLDHTGAPKVALAHLRRVLAPRAVWITDEGLGGLDVHVANDGPEALRARLHVALLAGGAHVVAEAEADLEVGPHAVACRNAEGVLGRFADAAYAYRFGPPAHDVVVATLRDGGTVLGQACHFPAGRPGAPVEDLGLTAVAAAPAPDGTIAVTLSAARLAYGVRLAAAGLLPSDDDLVLVPGTPQTVVLTPRGGVATGAITVTALNAAGGTAAVAPAH</sequence>
<dbReference type="InterPro" id="IPR036156">
    <property type="entry name" value="Beta-gal/glucu_dom_sf"/>
</dbReference>
<protein>
    <submittedName>
        <fullName evidence="4">Glycoside hydrolase family 2 protein</fullName>
    </submittedName>
</protein>
<gene>
    <name evidence="4" type="ORF">FSW04_04325</name>
</gene>
<dbReference type="KEGG" id="bsol:FSW04_04325"/>
<dbReference type="InterPro" id="IPR008979">
    <property type="entry name" value="Galactose-bd-like_sf"/>
</dbReference>
<name>A0A5B8U1L0_9ACTN</name>
<accession>A0A5B8U1L0</accession>
<dbReference type="RefSeq" id="WP_146916637.1">
    <property type="nucleotide sequence ID" value="NZ_CP042430.1"/>
</dbReference>
<dbReference type="OrthoDB" id="9758603at2"/>
<dbReference type="GO" id="GO:0006516">
    <property type="term" value="P:glycoprotein catabolic process"/>
    <property type="evidence" value="ECO:0007669"/>
    <property type="project" value="TreeGrafter"/>
</dbReference>
<dbReference type="PANTHER" id="PTHR43730:SF1">
    <property type="entry name" value="BETA-MANNOSIDASE"/>
    <property type="match status" value="1"/>
</dbReference>
<evidence type="ECO:0000313" key="4">
    <source>
        <dbReference type="EMBL" id="QEC46893.1"/>
    </source>
</evidence>
<keyword evidence="2" id="KW-0326">Glycosidase</keyword>
<dbReference type="InterPro" id="IPR050887">
    <property type="entry name" value="Beta-mannosidase_GH2"/>
</dbReference>
<dbReference type="InterPro" id="IPR054593">
    <property type="entry name" value="Beta-mannosidase-like_N2"/>
</dbReference>
<evidence type="ECO:0000256" key="2">
    <source>
        <dbReference type="ARBA" id="ARBA00023295"/>
    </source>
</evidence>
<dbReference type="Gene3D" id="3.20.20.80">
    <property type="entry name" value="Glycosidases"/>
    <property type="match status" value="1"/>
</dbReference>